<dbReference type="GO" id="GO:0005524">
    <property type="term" value="F:ATP binding"/>
    <property type="evidence" value="ECO:0007669"/>
    <property type="project" value="UniProtKB-UniRule"/>
</dbReference>
<feature type="domain" description="Helicase ATP-binding" evidence="18">
    <location>
        <begin position="554"/>
        <end position="726"/>
    </location>
</feature>
<feature type="region of interest" description="Disordered" evidence="17">
    <location>
        <begin position="112"/>
        <end position="294"/>
    </location>
</feature>
<protein>
    <recommendedName>
        <fullName evidence="3 15">Chromatin-remodeling ATPase INO80</fullName>
        <ecNumber evidence="15">3.6.4.-</ecNumber>
    </recommendedName>
</protein>
<dbReference type="Gene3D" id="3.40.50.300">
    <property type="entry name" value="P-loop containing nucleotide triphosphate hydrolases"/>
    <property type="match status" value="1"/>
</dbReference>
<dbReference type="Pfam" id="PF00271">
    <property type="entry name" value="Helicase_C"/>
    <property type="match status" value="1"/>
</dbReference>
<evidence type="ECO:0000256" key="10">
    <source>
        <dbReference type="ARBA" id="ARBA00023159"/>
    </source>
</evidence>
<keyword evidence="12 15" id="KW-0234">DNA repair</keyword>
<feature type="compositionally biased region" description="Polar residues" evidence="17">
    <location>
        <begin position="167"/>
        <end position="183"/>
    </location>
</feature>
<dbReference type="EC" id="3.6.4.-" evidence="15"/>
<dbReference type="Proteomes" id="UP001360560">
    <property type="component" value="Unassembled WGS sequence"/>
</dbReference>
<keyword evidence="5 15" id="KW-0227">DNA damage</keyword>
<keyword evidence="9 15" id="KW-0238">DNA-binding</keyword>
<dbReference type="GO" id="GO:0031011">
    <property type="term" value="C:Ino80 complex"/>
    <property type="evidence" value="ECO:0007669"/>
    <property type="project" value="UniProtKB-UniRule"/>
</dbReference>
<comment type="subcellular location">
    <subcellularLocation>
        <location evidence="1 15">Nucleus</location>
    </subcellularLocation>
</comment>
<evidence type="ECO:0000256" key="3">
    <source>
        <dbReference type="ARBA" id="ARBA00019805"/>
    </source>
</evidence>
<dbReference type="InterPro" id="IPR049730">
    <property type="entry name" value="SNF2/RAD54-like_C"/>
</dbReference>
<dbReference type="GO" id="GO:0016887">
    <property type="term" value="F:ATP hydrolysis activity"/>
    <property type="evidence" value="ECO:0007669"/>
    <property type="project" value="TreeGrafter"/>
</dbReference>
<dbReference type="InterPro" id="IPR001650">
    <property type="entry name" value="Helicase_C-like"/>
</dbReference>
<proteinExistence type="inferred from homology"/>
<evidence type="ECO:0000256" key="1">
    <source>
        <dbReference type="ARBA" id="ARBA00004123"/>
    </source>
</evidence>
<evidence type="ECO:0000256" key="4">
    <source>
        <dbReference type="ARBA" id="ARBA00022741"/>
    </source>
</evidence>
<dbReference type="Gene3D" id="3.40.50.10810">
    <property type="entry name" value="Tandem AAA-ATPase domain"/>
    <property type="match status" value="1"/>
</dbReference>
<evidence type="ECO:0000259" key="19">
    <source>
        <dbReference type="PROSITE" id="PS51194"/>
    </source>
</evidence>
<keyword evidence="7 15" id="KW-0067">ATP-binding</keyword>
<dbReference type="InterPro" id="IPR014001">
    <property type="entry name" value="Helicase_ATP-bd"/>
</dbReference>
<feature type="domain" description="Helicase C-terminal" evidence="19">
    <location>
        <begin position="1095"/>
        <end position="1252"/>
    </location>
</feature>
<dbReference type="Pfam" id="PF13892">
    <property type="entry name" value="DBINO"/>
    <property type="match status" value="1"/>
</dbReference>
<dbReference type="InterPro" id="IPR020838">
    <property type="entry name" value="DBINO"/>
</dbReference>
<dbReference type="FunFam" id="3.40.50.300:FF:001269">
    <property type="entry name" value="SNF2 family helicase/ATPase"/>
    <property type="match status" value="1"/>
</dbReference>
<evidence type="ECO:0000256" key="2">
    <source>
        <dbReference type="ARBA" id="ARBA00007025"/>
    </source>
</evidence>
<feature type="domain" description="DBINO" evidence="20">
    <location>
        <begin position="314"/>
        <end position="439"/>
    </location>
</feature>
<dbReference type="PROSITE" id="PS51413">
    <property type="entry name" value="DBINO"/>
    <property type="match status" value="1"/>
</dbReference>
<evidence type="ECO:0000313" key="22">
    <source>
        <dbReference type="Proteomes" id="UP001360560"/>
    </source>
</evidence>
<keyword evidence="16" id="KW-0175">Coiled coil</keyword>
<evidence type="ECO:0000256" key="16">
    <source>
        <dbReference type="SAM" id="Coils"/>
    </source>
</evidence>
<dbReference type="GO" id="GO:0040029">
    <property type="term" value="P:epigenetic regulation of gene expression"/>
    <property type="evidence" value="ECO:0007669"/>
    <property type="project" value="UniProtKB-ARBA"/>
</dbReference>
<dbReference type="PANTHER" id="PTHR45685">
    <property type="entry name" value="HELICASE SRCAP-RELATED"/>
    <property type="match status" value="1"/>
</dbReference>
<dbReference type="GO" id="GO:0003677">
    <property type="term" value="F:DNA binding"/>
    <property type="evidence" value="ECO:0007669"/>
    <property type="project" value="UniProtKB-UniRule"/>
</dbReference>
<dbReference type="InterPro" id="IPR000330">
    <property type="entry name" value="SNF2_N"/>
</dbReference>
<dbReference type="CDD" id="cd18793">
    <property type="entry name" value="SF2_C_SNF"/>
    <property type="match status" value="1"/>
</dbReference>
<dbReference type="GO" id="GO:0006281">
    <property type="term" value="P:DNA repair"/>
    <property type="evidence" value="ECO:0007669"/>
    <property type="project" value="UniProtKB-UniRule"/>
</dbReference>
<dbReference type="AlphaFoldDB" id="A0AAV5QIG5"/>
<keyword evidence="11" id="KW-0804">Transcription</keyword>
<evidence type="ECO:0000259" key="20">
    <source>
        <dbReference type="PROSITE" id="PS51413"/>
    </source>
</evidence>
<dbReference type="GeneID" id="90072445"/>
<dbReference type="InterPro" id="IPR050520">
    <property type="entry name" value="INO80/SWR1_helicase"/>
</dbReference>
<dbReference type="PANTHER" id="PTHR45685:SF2">
    <property type="entry name" value="CHROMATIN-REMODELING ATPASE INO80"/>
    <property type="match status" value="1"/>
</dbReference>
<keyword evidence="4" id="KW-0547">Nucleotide-binding</keyword>
<evidence type="ECO:0000256" key="8">
    <source>
        <dbReference type="ARBA" id="ARBA00023015"/>
    </source>
</evidence>
<evidence type="ECO:0000256" key="17">
    <source>
        <dbReference type="SAM" id="MobiDB-lite"/>
    </source>
</evidence>
<comment type="subunit">
    <text evidence="15">Component of the INO80 chromatin-remodeling complex.</text>
</comment>
<dbReference type="SMART" id="SM00487">
    <property type="entry name" value="DEXDc"/>
    <property type="match status" value="1"/>
</dbReference>
<evidence type="ECO:0000259" key="18">
    <source>
        <dbReference type="PROSITE" id="PS51192"/>
    </source>
</evidence>
<dbReference type="InterPro" id="IPR027417">
    <property type="entry name" value="P-loop_NTPase"/>
</dbReference>
<evidence type="ECO:0000256" key="5">
    <source>
        <dbReference type="ARBA" id="ARBA00022763"/>
    </source>
</evidence>
<evidence type="ECO:0000256" key="12">
    <source>
        <dbReference type="ARBA" id="ARBA00023204"/>
    </source>
</evidence>
<evidence type="ECO:0000256" key="11">
    <source>
        <dbReference type="ARBA" id="ARBA00023163"/>
    </source>
</evidence>
<name>A0AAV5QIG5_9ASCO</name>
<evidence type="ECO:0000256" key="15">
    <source>
        <dbReference type="RuleBase" id="RU368001"/>
    </source>
</evidence>
<dbReference type="FunFam" id="3.40.50.10810:FF:000022">
    <property type="entry name" value="Blast:Putative DNA helicase Ino80"/>
    <property type="match status" value="1"/>
</dbReference>
<keyword evidence="13" id="KW-0539">Nucleus</keyword>
<feature type="compositionally biased region" description="Basic residues" evidence="17">
    <location>
        <begin position="235"/>
        <end position="245"/>
    </location>
</feature>
<reference evidence="21 22" key="1">
    <citation type="journal article" date="2023" name="Elife">
        <title>Identification of key yeast species and microbe-microbe interactions impacting larval growth of Drosophila in the wild.</title>
        <authorList>
            <person name="Mure A."/>
            <person name="Sugiura Y."/>
            <person name="Maeda R."/>
            <person name="Honda K."/>
            <person name="Sakurai N."/>
            <person name="Takahashi Y."/>
            <person name="Watada M."/>
            <person name="Katoh T."/>
            <person name="Gotoh A."/>
            <person name="Gotoh Y."/>
            <person name="Taniguchi I."/>
            <person name="Nakamura K."/>
            <person name="Hayashi T."/>
            <person name="Katayama T."/>
            <person name="Uemura T."/>
            <person name="Hattori Y."/>
        </authorList>
    </citation>
    <scope>NUCLEOTIDE SEQUENCE [LARGE SCALE GENOMIC DNA]</scope>
    <source>
        <strain evidence="21 22">SC-9</strain>
    </source>
</reference>
<sequence>MARPEDPATDSVLMDSPFQDKALLQMELARANDDVYAAEKSTALQHLTTRLSSVASLDLIALQASNASIYQAEINENLARFAKQAKSFRPVLKQQVMNKLDLCDDGDANKTPLLDAANGAATTVPKKRGGKRTKKDEAGVGQQPAQSRKRRASSDHLDESIVLDEFVSNNKSSGADNLESVQQPLVKKTRRRRAAATKVEAMPTGENGASKTAKNGAAKLEEFSDAELDDGETKVKRKRAKRKIASKQNNEQNSDQPTPKIKLKLKAPTTSSPSNGTDDESNTKPAVTAPAAPKLSQKEIRAIKRQYDNVYLNIWKDMARKDGPRTHRMMVQSQQAKIINLRKTALLAARESSKWKVRTNKNLKDLQTKARRSMREMFNFWKKNEREERDMRKKAEKEAIDLAKKQEEEREAQRQSRKLNFLLTQTELYSHFIGKKIKTDEIEGADRDSNLQDHFKTGSKHADVEEPVNATKNDIANIDFENEDDETLKRKAAENAQSALMAAKSKADEFNNQDDENEMNFQNPTSLGDIQIDQPKLLTCTLKEYQLKGLNWLANLYDKGINGILADEMGLGKTVQSISTLAYLAETHNIWGPFLVVTPASTLHNWQQELTKFVPDFKVLPYWGNAKDRKVLRKFWDRKNVIYNRDSPFHVLVTSYQLIVADAQYFQKIKWQYMILDEAQAIKSSQSSRWKILLGLQCRNRLLLTGTPIQNSMQELWALLHFIMPTLFDSHDEFSEWFSKDIENHATNNSKLNEAQLRRLHMILKPFMLRRIKKNVQKELGDKVEIDVFCDLTNRQQRLYQILKSQISLIDILESTKKGGNNSGDDSLSNLVMQFRKVCNHPDLFERADTKSSFNFGSFADTVSFSKESNESILDVRYSNRNVISATLPTLIYNELIRPNEENSVGMRNKVVNHLLNIWNEDYLHHDMGNVTSMIDLPNSKELRKGTLEKAISLHSYNDSCKTESGKLHVVKGHDNDSILSKLMNVKDQYYEENYFQVMDSAAEPKATAPSIEISCSSSSFVIEKKHTLFNPMIKKSLLPMSLNEEYELFEKRVPISEYPQTNMMPQPMNNKIGYSTIRIPSMNRFITDSGKLSKLDEMLVDLQKNDHRVLIYFQMTKMMDLMEEYLTFRQYQFIRLDGSSKLDDRRDLVHDWQTKPELFIFLLSTRAGGLGINLTAADTVIFYDSDWNPTIDSQAMDRAHRLGQTKQVTVYRMVVRGTIEERMRDRAKQKEHVQQVVMEGKGAEVQKDELKVNDDEKKDDVKFLLF</sequence>
<dbReference type="GO" id="GO:0006366">
    <property type="term" value="P:transcription by RNA polymerase II"/>
    <property type="evidence" value="ECO:0007669"/>
    <property type="project" value="UniProtKB-ARBA"/>
</dbReference>
<gene>
    <name evidence="21" type="ORF">DASC09_017910</name>
</gene>
<keyword evidence="22" id="KW-1185">Reference proteome</keyword>
<dbReference type="EMBL" id="BTFZ01000002">
    <property type="protein sequence ID" value="GMM34466.1"/>
    <property type="molecule type" value="Genomic_DNA"/>
</dbReference>
<comment type="domain">
    <text evidence="15">The DBINO region is involved in binding to DNA.</text>
</comment>
<keyword evidence="6 15" id="KW-0378">Hydrolase</keyword>
<comment type="catalytic activity">
    <reaction evidence="14 15">
        <text>ATP + H2O = ADP + phosphate + H(+)</text>
        <dbReference type="Rhea" id="RHEA:13065"/>
        <dbReference type="ChEBI" id="CHEBI:15377"/>
        <dbReference type="ChEBI" id="CHEBI:15378"/>
        <dbReference type="ChEBI" id="CHEBI:30616"/>
        <dbReference type="ChEBI" id="CHEBI:43474"/>
        <dbReference type="ChEBI" id="CHEBI:456216"/>
    </reaction>
</comment>
<evidence type="ECO:0000256" key="6">
    <source>
        <dbReference type="ARBA" id="ARBA00022801"/>
    </source>
</evidence>
<keyword evidence="10" id="KW-0010">Activator</keyword>
<comment type="function">
    <text evidence="15">ATPase component of the INO80 complex which remodels chromatin by shifting nucleosomes and is involved in DNA repair.</text>
</comment>
<dbReference type="RefSeq" id="XP_064851466.1">
    <property type="nucleotide sequence ID" value="XM_064995394.1"/>
</dbReference>
<feature type="coiled-coil region" evidence="16">
    <location>
        <begin position="356"/>
        <end position="425"/>
    </location>
</feature>
<accession>A0AAV5QIG5</accession>
<dbReference type="GO" id="GO:0042393">
    <property type="term" value="F:histone binding"/>
    <property type="evidence" value="ECO:0007669"/>
    <property type="project" value="TreeGrafter"/>
</dbReference>
<comment type="similarity">
    <text evidence="2 15">Belongs to the SNF2/RAD54 helicase family.</text>
</comment>
<comment type="caution">
    <text evidence="21">The sequence shown here is derived from an EMBL/GenBank/DDBJ whole genome shotgun (WGS) entry which is preliminary data.</text>
</comment>
<keyword evidence="8" id="KW-0805">Transcription regulation</keyword>
<evidence type="ECO:0000256" key="7">
    <source>
        <dbReference type="ARBA" id="ARBA00022840"/>
    </source>
</evidence>
<evidence type="ECO:0000256" key="13">
    <source>
        <dbReference type="ARBA" id="ARBA00023242"/>
    </source>
</evidence>
<dbReference type="Pfam" id="PF00176">
    <property type="entry name" value="SNF2-rel_dom"/>
    <property type="match status" value="1"/>
</dbReference>
<evidence type="ECO:0000313" key="21">
    <source>
        <dbReference type="EMBL" id="GMM34466.1"/>
    </source>
</evidence>
<dbReference type="GO" id="GO:0051276">
    <property type="term" value="P:chromosome organization"/>
    <property type="evidence" value="ECO:0007669"/>
    <property type="project" value="UniProtKB-ARBA"/>
</dbReference>
<dbReference type="InterPro" id="IPR038718">
    <property type="entry name" value="SNF2-like_sf"/>
</dbReference>
<organism evidence="21 22">
    <name type="scientific">Saccharomycopsis crataegensis</name>
    <dbReference type="NCBI Taxonomy" id="43959"/>
    <lineage>
        <taxon>Eukaryota</taxon>
        <taxon>Fungi</taxon>
        <taxon>Dikarya</taxon>
        <taxon>Ascomycota</taxon>
        <taxon>Saccharomycotina</taxon>
        <taxon>Saccharomycetes</taxon>
        <taxon>Saccharomycopsidaceae</taxon>
        <taxon>Saccharomycopsis</taxon>
    </lineage>
</organism>
<dbReference type="GO" id="GO:0010557">
    <property type="term" value="P:positive regulation of macromolecule biosynthetic process"/>
    <property type="evidence" value="ECO:0007669"/>
    <property type="project" value="UniProtKB-ARBA"/>
</dbReference>
<dbReference type="SUPFAM" id="SSF52540">
    <property type="entry name" value="P-loop containing nucleoside triphosphate hydrolases"/>
    <property type="match status" value="2"/>
</dbReference>
<feature type="compositionally biased region" description="Polar residues" evidence="17">
    <location>
        <begin position="246"/>
        <end position="257"/>
    </location>
</feature>
<evidence type="ECO:0000256" key="9">
    <source>
        <dbReference type="ARBA" id="ARBA00023125"/>
    </source>
</evidence>
<dbReference type="SMART" id="SM00490">
    <property type="entry name" value="HELICc"/>
    <property type="match status" value="1"/>
</dbReference>
<dbReference type="PROSITE" id="PS51192">
    <property type="entry name" value="HELICASE_ATP_BIND_1"/>
    <property type="match status" value="1"/>
</dbReference>
<dbReference type="PROSITE" id="PS51194">
    <property type="entry name" value="HELICASE_CTER"/>
    <property type="match status" value="1"/>
</dbReference>
<feature type="compositionally biased region" description="Low complexity" evidence="17">
    <location>
        <begin position="283"/>
        <end position="294"/>
    </location>
</feature>
<evidence type="ECO:0000256" key="14">
    <source>
        <dbReference type="ARBA" id="ARBA00049360"/>
    </source>
</evidence>